<dbReference type="Proteomes" id="UP000825935">
    <property type="component" value="Chromosome 5"/>
</dbReference>
<protein>
    <submittedName>
        <fullName evidence="2">Uncharacterized protein</fullName>
    </submittedName>
</protein>
<comment type="caution">
    <text evidence="2">The sequence shown here is derived from an EMBL/GenBank/DDBJ whole genome shotgun (WGS) entry which is preliminary data.</text>
</comment>
<name>A0A8T2UR31_CERRI</name>
<proteinExistence type="predicted"/>
<organism evidence="2 3">
    <name type="scientific">Ceratopteris richardii</name>
    <name type="common">Triangle waterfern</name>
    <dbReference type="NCBI Taxonomy" id="49495"/>
    <lineage>
        <taxon>Eukaryota</taxon>
        <taxon>Viridiplantae</taxon>
        <taxon>Streptophyta</taxon>
        <taxon>Embryophyta</taxon>
        <taxon>Tracheophyta</taxon>
        <taxon>Polypodiopsida</taxon>
        <taxon>Polypodiidae</taxon>
        <taxon>Polypodiales</taxon>
        <taxon>Pteridineae</taxon>
        <taxon>Pteridaceae</taxon>
        <taxon>Parkerioideae</taxon>
        <taxon>Ceratopteris</taxon>
    </lineage>
</organism>
<evidence type="ECO:0000256" key="1">
    <source>
        <dbReference type="SAM" id="SignalP"/>
    </source>
</evidence>
<accession>A0A8T2UR31</accession>
<evidence type="ECO:0000313" key="3">
    <source>
        <dbReference type="Proteomes" id="UP000825935"/>
    </source>
</evidence>
<dbReference type="AlphaFoldDB" id="A0A8T2UR31"/>
<sequence>MHLCLSHCFFLTRIASWKSMLSCFNQIISHNYMMWTCGSTVNL</sequence>
<keyword evidence="1" id="KW-0732">Signal</keyword>
<reference evidence="2" key="1">
    <citation type="submission" date="2021-08" db="EMBL/GenBank/DDBJ databases">
        <title>WGS assembly of Ceratopteris richardii.</title>
        <authorList>
            <person name="Marchant D.B."/>
            <person name="Chen G."/>
            <person name="Jenkins J."/>
            <person name="Shu S."/>
            <person name="Leebens-Mack J."/>
            <person name="Grimwood J."/>
            <person name="Schmutz J."/>
            <person name="Soltis P."/>
            <person name="Soltis D."/>
            <person name="Chen Z.-H."/>
        </authorList>
    </citation>
    <scope>NUCLEOTIDE SEQUENCE</scope>
    <source>
        <strain evidence="2">Whitten #5841</strain>
        <tissue evidence="2">Leaf</tissue>
    </source>
</reference>
<feature type="chain" id="PRO_5035937491" evidence="1">
    <location>
        <begin position="17"/>
        <end position="43"/>
    </location>
</feature>
<feature type="signal peptide" evidence="1">
    <location>
        <begin position="1"/>
        <end position="16"/>
    </location>
</feature>
<gene>
    <name evidence="2" type="ORF">KP509_05G015400</name>
</gene>
<dbReference type="EMBL" id="CM035410">
    <property type="protein sequence ID" value="KAH7436346.1"/>
    <property type="molecule type" value="Genomic_DNA"/>
</dbReference>
<keyword evidence="3" id="KW-1185">Reference proteome</keyword>
<evidence type="ECO:0000313" key="2">
    <source>
        <dbReference type="EMBL" id="KAH7436346.1"/>
    </source>
</evidence>